<dbReference type="RefSeq" id="WP_144040703.1">
    <property type="nucleotide sequence ID" value="NZ_BMPL01000015.1"/>
</dbReference>
<keyword evidence="1" id="KW-0472">Membrane</keyword>
<feature type="transmembrane region" description="Helical" evidence="1">
    <location>
        <begin position="238"/>
        <end position="256"/>
    </location>
</feature>
<feature type="transmembrane region" description="Helical" evidence="1">
    <location>
        <begin position="268"/>
        <end position="288"/>
    </location>
</feature>
<proteinExistence type="predicted"/>
<dbReference type="AlphaFoldDB" id="A0A553JN86"/>
<feature type="domain" description="DUF2157" evidence="2">
    <location>
        <begin position="17"/>
        <end position="160"/>
    </location>
</feature>
<feature type="transmembrane region" description="Helical" evidence="1">
    <location>
        <begin position="300"/>
        <end position="319"/>
    </location>
</feature>
<keyword evidence="1" id="KW-0812">Transmembrane</keyword>
<feature type="transmembrane region" description="Helical" evidence="1">
    <location>
        <begin position="405"/>
        <end position="423"/>
    </location>
</feature>
<accession>A0A553JN86</accession>
<feature type="transmembrane region" description="Helical" evidence="1">
    <location>
        <begin position="49"/>
        <end position="74"/>
    </location>
</feature>
<dbReference type="EMBL" id="VKGK01000015">
    <property type="protein sequence ID" value="TRY13922.1"/>
    <property type="molecule type" value="Genomic_DNA"/>
</dbReference>
<feature type="transmembrane region" description="Helical" evidence="1">
    <location>
        <begin position="180"/>
        <end position="197"/>
    </location>
</feature>
<dbReference type="OrthoDB" id="7353197at2"/>
<comment type="caution">
    <text evidence="3">The sequence shown here is derived from an EMBL/GenBank/DDBJ whole genome shotgun (WGS) entry which is preliminary data.</text>
</comment>
<feature type="transmembrane region" description="Helical" evidence="1">
    <location>
        <begin position="204"/>
        <end position="226"/>
    </location>
</feature>
<feature type="transmembrane region" description="Helical" evidence="1">
    <location>
        <begin position="382"/>
        <end position="399"/>
    </location>
</feature>
<dbReference type="Proteomes" id="UP000318126">
    <property type="component" value="Unassembled WGS sequence"/>
</dbReference>
<feature type="transmembrane region" description="Helical" evidence="1">
    <location>
        <begin position="159"/>
        <end position="174"/>
    </location>
</feature>
<dbReference type="InterPro" id="IPR018677">
    <property type="entry name" value="DUF2157"/>
</dbReference>
<feature type="transmembrane region" description="Helical" evidence="1">
    <location>
        <begin position="353"/>
        <end position="370"/>
    </location>
</feature>
<evidence type="ECO:0000259" key="2">
    <source>
        <dbReference type="Pfam" id="PF09925"/>
    </source>
</evidence>
<feature type="transmembrane region" description="Helical" evidence="1">
    <location>
        <begin position="80"/>
        <end position="102"/>
    </location>
</feature>
<feature type="transmembrane region" description="Helical" evidence="1">
    <location>
        <begin position="111"/>
        <end position="131"/>
    </location>
</feature>
<reference evidence="4" key="1">
    <citation type="submission" date="2019-07" db="EMBL/GenBank/DDBJ databases">
        <title>Shewanella sp. YLB-08 draft genomic sequence.</title>
        <authorList>
            <person name="Yu L."/>
        </authorList>
    </citation>
    <scope>NUCLEOTIDE SEQUENCE [LARGE SCALE GENOMIC DNA]</scope>
    <source>
        <strain evidence="4">JCM 20706</strain>
    </source>
</reference>
<protein>
    <submittedName>
        <fullName evidence="3">DUF2157 domain-containing protein</fullName>
    </submittedName>
</protein>
<dbReference type="Pfam" id="PF09925">
    <property type="entry name" value="DUF2157"/>
    <property type="match status" value="1"/>
</dbReference>
<gene>
    <name evidence="3" type="ORF">FN961_13515</name>
</gene>
<evidence type="ECO:0000313" key="3">
    <source>
        <dbReference type="EMBL" id="TRY13922.1"/>
    </source>
</evidence>
<keyword evidence="4" id="KW-1185">Reference proteome</keyword>
<name>A0A553JN86_SHEHA</name>
<evidence type="ECO:0000256" key="1">
    <source>
        <dbReference type="SAM" id="Phobius"/>
    </source>
</evidence>
<keyword evidence="1" id="KW-1133">Transmembrane helix</keyword>
<sequence length="445" mass="50148">MRLINLFKKELAHEARDWVRDGLVSDTQANAILVRYGESLNEDPNKNSFGYYLLMSLGALFLGLALILIVSHNWDEIPRIVRTVGLLLLTLGCNGVGIKFFLSGRQQAGKIWLFFGGISYGTSIMLIAQIYHLGEHFPDGIFWWAIGILPLVIFTQSRLLGLLSFTLASVWAIVETGEDFFPTLYPLFAIVMLWLTLFQKSSRLLFIASIAGLITWLNIGLAWTMGEWRYFAPFEEQLPFSLGIGILLNGAAWWLMRTNKQDWREYGLVTHIWLLRASIITLLILSFEGAWEDYSSGFDWLSISGIAAVFLCGALSWFLSRKSGLYASTPAIIMSSYFGCCFLLLTAMDNMEFVTAIATNLILVLMGILLIRRGIDQNQTHYFYTGVVTLLLTAFLRYFDLIGDYIGGAILFMVAAAILMAAAKYWKYHLKLVTETGKEQDQESA</sequence>
<feature type="transmembrane region" description="Helical" evidence="1">
    <location>
        <begin position="137"/>
        <end position="154"/>
    </location>
</feature>
<organism evidence="3 4">
    <name type="scientific">Shewanella hanedai</name>
    <name type="common">Alteromonas hanedai</name>
    <dbReference type="NCBI Taxonomy" id="25"/>
    <lineage>
        <taxon>Bacteria</taxon>
        <taxon>Pseudomonadati</taxon>
        <taxon>Pseudomonadota</taxon>
        <taxon>Gammaproteobacteria</taxon>
        <taxon>Alteromonadales</taxon>
        <taxon>Shewanellaceae</taxon>
        <taxon>Shewanella</taxon>
    </lineage>
</organism>
<feature type="transmembrane region" description="Helical" evidence="1">
    <location>
        <begin position="326"/>
        <end position="347"/>
    </location>
</feature>
<evidence type="ECO:0000313" key="4">
    <source>
        <dbReference type="Proteomes" id="UP000318126"/>
    </source>
</evidence>